<dbReference type="EMBL" id="CP021112">
    <property type="protein sequence ID" value="ARP99149.1"/>
    <property type="molecule type" value="Genomic_DNA"/>
</dbReference>
<name>A0A1W6ZP50_9HYPH</name>
<reference evidence="1 2" key="1">
    <citation type="submission" date="2017-05" db="EMBL/GenBank/DDBJ databases">
        <title>Full genome sequence of Pseudorhodoplanes sinuspersici.</title>
        <authorList>
            <person name="Dastgheib S.M.M."/>
            <person name="Shavandi M."/>
            <person name="Tirandaz H."/>
        </authorList>
    </citation>
    <scope>NUCLEOTIDE SEQUENCE [LARGE SCALE GENOMIC DNA]</scope>
    <source>
        <strain evidence="1 2">RIPI110</strain>
    </source>
</reference>
<evidence type="ECO:0000313" key="1">
    <source>
        <dbReference type="EMBL" id="ARP99149.1"/>
    </source>
</evidence>
<sequence length="193" mass="21169">MKHLLFAAALGLISQASITPALSQQVFSVYTSFDADKTCKHKRGREVEDYGSWSCPGHGGLNVYLSAGDQRMQVSFGRNERAASREVAASETFPGFNSVYQGTVEWRMEKLPDGKTRPFATILRWNTRTEADAERDDGKSTGRTLVVTRLNPGGVCHVGYVDARKPDANDAARKLADEKARSFKCGVDAPVTH</sequence>
<dbReference type="Proteomes" id="UP000194137">
    <property type="component" value="Chromosome"/>
</dbReference>
<protein>
    <submittedName>
        <fullName evidence="1">Uncharacterized protein</fullName>
    </submittedName>
</protein>
<dbReference type="RefSeq" id="WP_245303679.1">
    <property type="nucleotide sequence ID" value="NZ_CP021112.1"/>
</dbReference>
<gene>
    <name evidence="1" type="ORF">CAK95_08665</name>
</gene>
<dbReference type="KEGG" id="psin:CAK95_08665"/>
<evidence type="ECO:0000313" key="2">
    <source>
        <dbReference type="Proteomes" id="UP000194137"/>
    </source>
</evidence>
<keyword evidence="2" id="KW-1185">Reference proteome</keyword>
<dbReference type="STRING" id="1235591.CAK95_08665"/>
<accession>A0A1W6ZP50</accession>
<dbReference type="AlphaFoldDB" id="A0A1W6ZP50"/>
<organism evidence="1 2">
    <name type="scientific">Pseudorhodoplanes sinuspersici</name>
    <dbReference type="NCBI Taxonomy" id="1235591"/>
    <lineage>
        <taxon>Bacteria</taxon>
        <taxon>Pseudomonadati</taxon>
        <taxon>Pseudomonadota</taxon>
        <taxon>Alphaproteobacteria</taxon>
        <taxon>Hyphomicrobiales</taxon>
        <taxon>Pseudorhodoplanes</taxon>
    </lineage>
</organism>
<proteinExistence type="predicted"/>